<accession>A0A1D7YJM1</accession>
<evidence type="ECO:0000313" key="1">
    <source>
        <dbReference type="EMBL" id="AOR35740.1"/>
    </source>
</evidence>
<protein>
    <submittedName>
        <fullName evidence="1">Uncharacterized protein</fullName>
    </submittedName>
</protein>
<dbReference type="RefSeq" id="WP_069782262.1">
    <property type="nucleotide sequence ID" value="NZ_CP017248.1"/>
</dbReference>
<sequence>MSAERVTAQYNEEFRAPGSDLPTVAQHVKEFPTLLPWHGEYLARPLFVAEREIREFADDLQHLVEIQLSLPDRMFGGDLEAFRSVLGISDGHWEAIRRFGGDVLPPLYGRADMYHDGTSFKLLETNLGSEAGGWALASEISRATMEVAGFAGFARRNRLGYVHPVRAVVEALRRFGAQVAPGREPVVAMLEWRGGLNDYGELALNFQSALRSAGLGILVAEVSDVHERGGALYLGDTKIDVVYRTFVPDQIADEPDGWDLVAPLLRAHRSGGTLLWTPLSSNMFANKACMALISDPARRRDLSEDECRLIDRVLPWTRLINTDTLKTDTDLVDECLERREQLILKVNARGGGVGAVVGWETDDATWRRALENSADEGCVVQQRVIPRPELVVDPVSGETEEWHAAYGMFYTPDGCAGAYAKVVPAGSGSIISIAAHAEARSAAVFHQSELPVGGEVPAEGELPADAAK</sequence>
<dbReference type="SUPFAM" id="SSF56059">
    <property type="entry name" value="Glutathione synthetase ATP-binding domain-like"/>
    <property type="match status" value="1"/>
</dbReference>
<dbReference type="KEGG" id="spun:BFF78_35870"/>
<organism evidence="1 2">
    <name type="scientific">Streptomyces fodineus</name>
    <dbReference type="NCBI Taxonomy" id="1904616"/>
    <lineage>
        <taxon>Bacteria</taxon>
        <taxon>Bacillati</taxon>
        <taxon>Actinomycetota</taxon>
        <taxon>Actinomycetes</taxon>
        <taxon>Kitasatosporales</taxon>
        <taxon>Streptomycetaceae</taxon>
        <taxon>Streptomyces</taxon>
    </lineage>
</organism>
<dbReference type="Proteomes" id="UP000094960">
    <property type="component" value="Chromosome"/>
</dbReference>
<name>A0A1D7YJM1_9ACTN</name>
<evidence type="ECO:0000313" key="2">
    <source>
        <dbReference type="Proteomes" id="UP000094960"/>
    </source>
</evidence>
<reference evidence="2" key="1">
    <citation type="submission" date="2016-09" db="EMBL/GenBank/DDBJ databases">
        <title>Streptomyces puniciscabiei strain:TW1S1 Genome sequencing and assembly.</title>
        <authorList>
            <person name="Kim M.-K."/>
            <person name="Kim S.B."/>
        </authorList>
    </citation>
    <scope>NUCLEOTIDE SEQUENCE [LARGE SCALE GENOMIC DNA]</scope>
    <source>
        <strain evidence="2">TW1S1</strain>
    </source>
</reference>
<dbReference type="EMBL" id="CP017248">
    <property type="protein sequence ID" value="AOR35740.1"/>
    <property type="molecule type" value="Genomic_DNA"/>
</dbReference>
<proteinExistence type="predicted"/>
<dbReference type="AlphaFoldDB" id="A0A1D7YJM1"/>
<keyword evidence="2" id="KW-1185">Reference proteome</keyword>
<gene>
    <name evidence="1" type="ORF">BFF78_35870</name>
</gene>